<reference evidence="2" key="1">
    <citation type="submission" date="2014-11" db="EMBL/GenBank/DDBJ databases">
        <authorList>
            <person name="Amaro Gonzalez C."/>
        </authorList>
    </citation>
    <scope>NUCLEOTIDE SEQUENCE</scope>
</reference>
<name>A0A0E9U9B5_ANGAN</name>
<organism evidence="2">
    <name type="scientific">Anguilla anguilla</name>
    <name type="common">European freshwater eel</name>
    <name type="synonym">Muraena anguilla</name>
    <dbReference type="NCBI Taxonomy" id="7936"/>
    <lineage>
        <taxon>Eukaryota</taxon>
        <taxon>Metazoa</taxon>
        <taxon>Chordata</taxon>
        <taxon>Craniata</taxon>
        <taxon>Vertebrata</taxon>
        <taxon>Euteleostomi</taxon>
        <taxon>Actinopterygii</taxon>
        <taxon>Neopterygii</taxon>
        <taxon>Teleostei</taxon>
        <taxon>Anguilliformes</taxon>
        <taxon>Anguillidae</taxon>
        <taxon>Anguilla</taxon>
    </lineage>
</organism>
<sequence>MSASIPNSAHGTSEKNGQCSHPNRRATMWLVLLCAFLWLPH</sequence>
<feature type="region of interest" description="Disordered" evidence="1">
    <location>
        <begin position="1"/>
        <end position="21"/>
    </location>
</feature>
<evidence type="ECO:0000313" key="2">
    <source>
        <dbReference type="EMBL" id="JAH62307.1"/>
    </source>
</evidence>
<protein>
    <submittedName>
        <fullName evidence="2">Uncharacterized protein</fullName>
    </submittedName>
</protein>
<accession>A0A0E9U9B5</accession>
<evidence type="ECO:0000256" key="1">
    <source>
        <dbReference type="SAM" id="MobiDB-lite"/>
    </source>
</evidence>
<reference evidence="2" key="2">
    <citation type="journal article" date="2015" name="Fish Shellfish Immunol.">
        <title>Early steps in the European eel (Anguilla anguilla)-Vibrio vulnificus interaction in the gills: Role of the RtxA13 toxin.</title>
        <authorList>
            <person name="Callol A."/>
            <person name="Pajuelo D."/>
            <person name="Ebbesson L."/>
            <person name="Teles M."/>
            <person name="MacKenzie S."/>
            <person name="Amaro C."/>
        </authorList>
    </citation>
    <scope>NUCLEOTIDE SEQUENCE</scope>
</reference>
<dbReference type="AlphaFoldDB" id="A0A0E9U9B5"/>
<dbReference type="EMBL" id="GBXM01046270">
    <property type="protein sequence ID" value="JAH62307.1"/>
    <property type="molecule type" value="Transcribed_RNA"/>
</dbReference>
<proteinExistence type="predicted"/>